<evidence type="ECO:0000313" key="4">
    <source>
        <dbReference type="Proteomes" id="UP000327013"/>
    </source>
</evidence>
<gene>
    <name evidence="3" type="ORF">FH972_009198</name>
</gene>
<proteinExistence type="predicted"/>
<feature type="compositionally biased region" description="Basic and acidic residues" evidence="1">
    <location>
        <begin position="211"/>
        <end position="228"/>
    </location>
</feature>
<sequence length="300" mass="33748">MAGTLAIVPSERVNEAAASIREQWEIQFARFFSYPTLSSTCPDLVPLPTYVRNRRRQGTWVSSSSSAVLQLADDLSSSEIILTVCFRGRNLEQHYVSKLHFSWPQVSCVSGYPARGIRAVFVSYKDHIQKFALRFSTNYETEIFINALKDILKDARDFAPLNSNLGSEVLSQSEFMSSNGHPDRTCEEDLSFMDTVQAYTPQMSPSFNTEVEQHSSEQEKKTDQEKETAVSHECVEVVAALPPSFTSFLTNCYSEVTQGATKSSVCEEADLKSQIMRYMEDSSFQDMLMRVEKVISEIGG</sequence>
<dbReference type="AlphaFoldDB" id="A0A5N6R468"/>
<evidence type="ECO:0000259" key="2">
    <source>
        <dbReference type="Pfam" id="PF25349"/>
    </source>
</evidence>
<evidence type="ECO:0000256" key="1">
    <source>
        <dbReference type="SAM" id="MobiDB-lite"/>
    </source>
</evidence>
<dbReference type="EMBL" id="CM017323">
    <property type="protein sequence ID" value="KAE8023511.1"/>
    <property type="molecule type" value="Genomic_DNA"/>
</dbReference>
<dbReference type="OrthoDB" id="1864854at2759"/>
<evidence type="ECO:0000313" key="3">
    <source>
        <dbReference type="EMBL" id="KAE8023511.1"/>
    </source>
</evidence>
<organism evidence="3 4">
    <name type="scientific">Carpinus fangiana</name>
    <dbReference type="NCBI Taxonomy" id="176857"/>
    <lineage>
        <taxon>Eukaryota</taxon>
        <taxon>Viridiplantae</taxon>
        <taxon>Streptophyta</taxon>
        <taxon>Embryophyta</taxon>
        <taxon>Tracheophyta</taxon>
        <taxon>Spermatophyta</taxon>
        <taxon>Magnoliopsida</taxon>
        <taxon>eudicotyledons</taxon>
        <taxon>Gunneridae</taxon>
        <taxon>Pentapetalae</taxon>
        <taxon>rosids</taxon>
        <taxon>fabids</taxon>
        <taxon>Fagales</taxon>
        <taxon>Betulaceae</taxon>
        <taxon>Carpinus</taxon>
    </lineage>
</organism>
<keyword evidence="4" id="KW-1185">Reference proteome</keyword>
<reference evidence="3 4" key="1">
    <citation type="submission" date="2019-06" db="EMBL/GenBank/DDBJ databases">
        <title>A chromosomal-level reference genome of Carpinus fangiana (Coryloideae, Betulaceae).</title>
        <authorList>
            <person name="Yang X."/>
            <person name="Wang Z."/>
            <person name="Zhang L."/>
            <person name="Hao G."/>
            <person name="Liu J."/>
            <person name="Yang Y."/>
        </authorList>
    </citation>
    <scope>NUCLEOTIDE SEQUENCE [LARGE SCALE GENOMIC DNA]</scope>
    <source>
        <strain evidence="3">Cfa_2016G</strain>
        <tissue evidence="3">Leaf</tissue>
    </source>
</reference>
<accession>A0A5N6R468</accession>
<dbReference type="Proteomes" id="UP000327013">
    <property type="component" value="Chromosome 3"/>
</dbReference>
<feature type="domain" description="Poor homologous synapsis 1 PH" evidence="2">
    <location>
        <begin position="22"/>
        <end position="161"/>
    </location>
</feature>
<feature type="region of interest" description="Disordered" evidence="1">
    <location>
        <begin position="208"/>
        <end position="228"/>
    </location>
</feature>
<protein>
    <recommendedName>
        <fullName evidence="2">Poor homologous synapsis 1 PH domain-containing protein</fullName>
    </recommendedName>
</protein>
<dbReference type="Pfam" id="PF25349">
    <property type="entry name" value="PH_PHS1"/>
    <property type="match status" value="1"/>
</dbReference>
<dbReference type="InterPro" id="IPR057619">
    <property type="entry name" value="PH_PHS1"/>
</dbReference>
<name>A0A5N6R468_9ROSI</name>